<dbReference type="PANTHER" id="PTHR37466">
    <property type="entry name" value="SLR1628 PROTEIN"/>
    <property type="match status" value="1"/>
</dbReference>
<evidence type="ECO:0000313" key="1">
    <source>
        <dbReference type="EMBL" id="MUL39141.1"/>
    </source>
</evidence>
<gene>
    <name evidence="1" type="ORF">BWI75_23300</name>
</gene>
<accession>A0A6N8G1T1</accession>
<comment type="caution">
    <text evidence="1">The sequence shown here is derived from an EMBL/GenBank/DDBJ whole genome shotgun (WGS) entry which is preliminary data.</text>
</comment>
<dbReference type="InterPro" id="IPR018714">
    <property type="entry name" value="DUF2237"/>
</dbReference>
<dbReference type="AlphaFoldDB" id="A0A6N8G1T1"/>
<dbReference type="Gene3D" id="3.30.56.110">
    <property type="entry name" value="Protein of unknown function DUF2237"/>
    <property type="match status" value="1"/>
</dbReference>
<name>A0A6N8G1T1_9CHRO</name>
<proteinExistence type="predicted"/>
<dbReference type="Pfam" id="PF09996">
    <property type="entry name" value="DUF2237"/>
    <property type="match status" value="1"/>
</dbReference>
<reference evidence="1 2" key="1">
    <citation type="journal article" date="2019" name="Front. Microbiol.">
        <title>Genomic Features for Desiccation Tolerance and Sugar Biosynthesis in the Extremophile Gloeocapsopsis sp. UTEX B3054.</title>
        <authorList>
            <person name="Urrejola C."/>
            <person name="Alcorta J."/>
            <person name="Salas L."/>
            <person name="Vasquez M."/>
            <person name="Polz M.F."/>
            <person name="Vicuna R."/>
            <person name="Diez B."/>
        </authorList>
    </citation>
    <scope>NUCLEOTIDE SEQUENCE [LARGE SCALE GENOMIC DNA]</scope>
    <source>
        <strain evidence="1 2">1H9</strain>
    </source>
</reference>
<sequence length="121" mass="13317">MSRNVFGEELATCCTSPMTGFYRNGVCETGPQDSGTHVVCAQVTEEFLTFTHSRGNDLSTPRPMFNFPGLKPGDRWCLCASRWKEAFDAGVAPPVLLSATHEAVLKFVSLQDLKHHALDLD</sequence>
<keyword evidence="2" id="KW-1185">Reference proteome</keyword>
<dbReference type="RefSeq" id="WP_268807097.1">
    <property type="nucleotide sequence ID" value="NZ_CAWNSU010000089.1"/>
</dbReference>
<evidence type="ECO:0008006" key="3">
    <source>
        <dbReference type="Google" id="ProtNLM"/>
    </source>
</evidence>
<protein>
    <recommendedName>
        <fullName evidence="3">DUF2237 domain-containing protein</fullName>
    </recommendedName>
</protein>
<dbReference type="EMBL" id="NAPY01000063">
    <property type="protein sequence ID" value="MUL39141.1"/>
    <property type="molecule type" value="Genomic_DNA"/>
</dbReference>
<dbReference type="Proteomes" id="UP000441797">
    <property type="component" value="Unassembled WGS sequence"/>
</dbReference>
<organism evidence="1 2">
    <name type="scientific">Gloeocapsopsis dulcis AAB1 = 1H9</name>
    <dbReference type="NCBI Taxonomy" id="1433147"/>
    <lineage>
        <taxon>Bacteria</taxon>
        <taxon>Bacillati</taxon>
        <taxon>Cyanobacteriota</taxon>
        <taxon>Cyanophyceae</taxon>
        <taxon>Oscillatoriophycideae</taxon>
        <taxon>Chroococcales</taxon>
        <taxon>Chroococcaceae</taxon>
        <taxon>Gloeocapsopsis</taxon>
        <taxon>Gloeocapsopsis dulcis</taxon>
    </lineage>
</organism>
<evidence type="ECO:0000313" key="2">
    <source>
        <dbReference type="Proteomes" id="UP000441797"/>
    </source>
</evidence>
<dbReference type="PANTHER" id="PTHR37466:SF1">
    <property type="entry name" value="SLR1628 PROTEIN"/>
    <property type="match status" value="1"/>
</dbReference>